<organism evidence="8 9">
    <name type="scientific">Ahrensia kielensis</name>
    <dbReference type="NCBI Taxonomy" id="76980"/>
    <lineage>
        <taxon>Bacteria</taxon>
        <taxon>Pseudomonadati</taxon>
        <taxon>Pseudomonadota</taxon>
        <taxon>Alphaproteobacteria</taxon>
        <taxon>Hyphomicrobiales</taxon>
        <taxon>Ahrensiaceae</taxon>
        <taxon>Ahrensia</taxon>
    </lineage>
</organism>
<proteinExistence type="inferred from homology"/>
<dbReference type="Gene3D" id="3.40.50.300">
    <property type="entry name" value="P-loop containing nucleotide triphosphate hydrolases"/>
    <property type="match status" value="1"/>
</dbReference>
<reference evidence="8 9" key="1">
    <citation type="submission" date="2024-03" db="EMBL/GenBank/DDBJ databases">
        <title>Community enrichment and isolation of bacterial strains for fucoidan degradation.</title>
        <authorList>
            <person name="Sichert A."/>
        </authorList>
    </citation>
    <scope>NUCLEOTIDE SEQUENCE [LARGE SCALE GENOMIC DNA]</scope>
    <source>
        <strain evidence="8 9">AS62</strain>
    </source>
</reference>
<dbReference type="NCBIfam" id="TIGR02322">
    <property type="entry name" value="phosphon_PhnN"/>
    <property type="match status" value="1"/>
</dbReference>
<dbReference type="InterPro" id="IPR027417">
    <property type="entry name" value="P-loop_NTPase"/>
</dbReference>
<feature type="binding site" evidence="6">
    <location>
        <begin position="16"/>
        <end position="23"/>
    </location>
    <ligand>
        <name>ATP</name>
        <dbReference type="ChEBI" id="CHEBI:30616"/>
    </ligand>
</feature>
<dbReference type="PROSITE" id="PS50052">
    <property type="entry name" value="GUANYLATE_KINASE_2"/>
    <property type="match status" value="1"/>
</dbReference>
<keyword evidence="3 6" id="KW-0808">Transferase</keyword>
<dbReference type="InterPro" id="IPR012699">
    <property type="entry name" value="PhnN"/>
</dbReference>
<evidence type="ECO:0000256" key="5">
    <source>
        <dbReference type="ARBA" id="ARBA00022840"/>
    </source>
</evidence>
<comment type="caution">
    <text evidence="8">The sequence shown here is derived from an EMBL/GenBank/DDBJ whole genome shotgun (WGS) entry which is preliminary data.</text>
</comment>
<dbReference type="InterPro" id="IPR008144">
    <property type="entry name" value="Guanylate_kin-like_dom"/>
</dbReference>
<dbReference type="InterPro" id="IPR008145">
    <property type="entry name" value="GK/Ca_channel_bsu"/>
</dbReference>
<dbReference type="Proteomes" id="UP001477870">
    <property type="component" value="Unassembled WGS sequence"/>
</dbReference>
<dbReference type="PANTHER" id="PTHR23117">
    <property type="entry name" value="GUANYLATE KINASE-RELATED"/>
    <property type="match status" value="1"/>
</dbReference>
<dbReference type="SUPFAM" id="SSF52540">
    <property type="entry name" value="P-loop containing nucleoside triphosphate hydrolases"/>
    <property type="match status" value="1"/>
</dbReference>
<comment type="catalytic activity">
    <reaction evidence="1 6">
        <text>alpha-D-ribose 1,5-bisphosphate + ATP = 5-phospho-alpha-D-ribose 1-diphosphate + ADP</text>
        <dbReference type="Rhea" id="RHEA:20109"/>
        <dbReference type="ChEBI" id="CHEBI:30616"/>
        <dbReference type="ChEBI" id="CHEBI:58017"/>
        <dbReference type="ChEBI" id="CHEBI:68688"/>
        <dbReference type="ChEBI" id="CHEBI:456216"/>
        <dbReference type="EC" id="2.7.4.23"/>
    </reaction>
</comment>
<dbReference type="EMBL" id="JBBMQO010000001">
    <property type="protein sequence ID" value="MEM5500182.1"/>
    <property type="molecule type" value="Genomic_DNA"/>
</dbReference>
<comment type="similarity">
    <text evidence="6">Belongs to the ribose 1,5-bisphosphokinase family.</text>
</comment>
<keyword evidence="9" id="KW-1185">Reference proteome</keyword>
<comment type="pathway">
    <text evidence="2 6">Metabolic intermediate biosynthesis; 5-phospho-alpha-D-ribose 1-diphosphate biosynthesis; 5-phospho-alpha-D-ribose 1-diphosphate from D-ribose 5-phosphate (route II): step 3/3.</text>
</comment>
<accession>A0ABU9T226</accession>
<evidence type="ECO:0000256" key="4">
    <source>
        <dbReference type="ARBA" id="ARBA00022741"/>
    </source>
</evidence>
<dbReference type="Pfam" id="PF00625">
    <property type="entry name" value="Guanylate_kin"/>
    <property type="match status" value="1"/>
</dbReference>
<evidence type="ECO:0000313" key="8">
    <source>
        <dbReference type="EMBL" id="MEM5500182.1"/>
    </source>
</evidence>
<evidence type="ECO:0000259" key="7">
    <source>
        <dbReference type="PROSITE" id="PS50052"/>
    </source>
</evidence>
<name>A0ABU9T226_9HYPH</name>
<dbReference type="SMART" id="SM00072">
    <property type="entry name" value="GuKc"/>
    <property type="match status" value="1"/>
</dbReference>
<dbReference type="PANTHER" id="PTHR23117:SF8">
    <property type="entry name" value="RIBOSE 1,5-BISPHOSPHATE PHOSPHOKINASE PHNN"/>
    <property type="match status" value="1"/>
</dbReference>
<evidence type="ECO:0000256" key="3">
    <source>
        <dbReference type="ARBA" id="ARBA00022679"/>
    </source>
</evidence>
<evidence type="ECO:0000256" key="2">
    <source>
        <dbReference type="ARBA" id="ARBA00005069"/>
    </source>
</evidence>
<dbReference type="HAMAP" id="MF_00836">
    <property type="entry name" value="PhnN"/>
    <property type="match status" value="1"/>
</dbReference>
<dbReference type="RefSeq" id="WP_342846198.1">
    <property type="nucleotide sequence ID" value="NZ_JBBMQO010000001.1"/>
</dbReference>
<sequence>MSDSQPISGRIFVVVGPSGSGKDTLINWLREKLTDEQKYMFVRRSVTRSPDGQTEDHDTLTKEQFELAKQKGKFAVTWDAHGLSYGIPIGVLAHVHAGGIAIANGSRRALAEMHKQFPHMVVVNLRVDRAVLASRLAGRGREDAEQIKKRLDRMDIPLAGDLTVFNIENSGPIEKAGRSFIELLSDLEHLPAT</sequence>
<keyword evidence="4 6" id="KW-0547">Nucleotide-binding</keyword>
<evidence type="ECO:0000313" key="9">
    <source>
        <dbReference type="Proteomes" id="UP001477870"/>
    </source>
</evidence>
<protein>
    <recommendedName>
        <fullName evidence="6">Ribose 1,5-bisphosphate phosphokinase PhnN</fullName>
        <ecNumber evidence="6">2.7.4.23</ecNumber>
    </recommendedName>
    <alternativeName>
        <fullName evidence="6">Ribose 1,5-bisphosphokinase</fullName>
    </alternativeName>
</protein>
<gene>
    <name evidence="6 8" type="primary">phnN</name>
    <name evidence="8" type="ORF">WNY59_01125</name>
</gene>
<evidence type="ECO:0000256" key="6">
    <source>
        <dbReference type="HAMAP-Rule" id="MF_00836"/>
    </source>
</evidence>
<dbReference type="EC" id="2.7.4.23" evidence="6"/>
<evidence type="ECO:0000256" key="1">
    <source>
        <dbReference type="ARBA" id="ARBA00000373"/>
    </source>
</evidence>
<feature type="domain" description="Guanylate kinase-like" evidence="7">
    <location>
        <begin position="9"/>
        <end position="188"/>
    </location>
</feature>
<comment type="function">
    <text evidence="6">Catalyzes the phosphorylation of ribose 1,5-bisphosphate to 5-phospho-D-ribosyl alpha-1-diphosphate (PRPP).</text>
</comment>
<keyword evidence="5 6" id="KW-0067">ATP-binding</keyword>